<dbReference type="InterPro" id="IPR000387">
    <property type="entry name" value="Tyr_Pase_dom"/>
</dbReference>
<dbReference type="GO" id="GO:0004721">
    <property type="term" value="F:phosphoprotein phosphatase activity"/>
    <property type="evidence" value="ECO:0007669"/>
    <property type="project" value="InterPro"/>
</dbReference>
<evidence type="ECO:0000313" key="4">
    <source>
        <dbReference type="Proteomes" id="UP001055712"/>
    </source>
</evidence>
<comment type="caution">
    <text evidence="3">The sequence shown here is derived from an EMBL/GenBank/DDBJ whole genome shotgun (WGS) entry which is preliminary data.</text>
</comment>
<feature type="compositionally biased region" description="Pro residues" evidence="1">
    <location>
        <begin position="20"/>
        <end position="29"/>
    </location>
</feature>
<dbReference type="PROSITE" id="PS00383">
    <property type="entry name" value="TYR_PHOSPHATASE_1"/>
    <property type="match status" value="1"/>
</dbReference>
<gene>
    <name evidence="3" type="ORF">D9Q98_002853</name>
</gene>
<dbReference type="EMBL" id="SIDB01000003">
    <property type="protein sequence ID" value="KAI3434795.1"/>
    <property type="molecule type" value="Genomic_DNA"/>
</dbReference>
<dbReference type="OrthoDB" id="6375174at2759"/>
<evidence type="ECO:0000313" key="3">
    <source>
        <dbReference type="EMBL" id="KAI3434795.1"/>
    </source>
</evidence>
<dbReference type="InterPro" id="IPR016130">
    <property type="entry name" value="Tyr_Pase_AS"/>
</dbReference>
<accession>A0A9D4TUB4</accession>
<dbReference type="Proteomes" id="UP001055712">
    <property type="component" value="Unassembled WGS sequence"/>
</dbReference>
<dbReference type="InterPro" id="IPR029021">
    <property type="entry name" value="Prot-tyrosine_phosphatase-like"/>
</dbReference>
<dbReference type="SUPFAM" id="SSF52799">
    <property type="entry name" value="(Phosphotyrosine protein) phosphatases II"/>
    <property type="match status" value="1"/>
</dbReference>
<organism evidence="3 4">
    <name type="scientific">Chlorella vulgaris</name>
    <name type="common">Green alga</name>
    <dbReference type="NCBI Taxonomy" id="3077"/>
    <lineage>
        <taxon>Eukaryota</taxon>
        <taxon>Viridiplantae</taxon>
        <taxon>Chlorophyta</taxon>
        <taxon>core chlorophytes</taxon>
        <taxon>Trebouxiophyceae</taxon>
        <taxon>Chlorellales</taxon>
        <taxon>Chlorellaceae</taxon>
        <taxon>Chlorella clade</taxon>
        <taxon>Chlorella</taxon>
    </lineage>
</organism>
<dbReference type="PANTHER" id="PTHR31126">
    <property type="entry name" value="TYROSINE-PROTEIN PHOSPHATASE"/>
    <property type="match status" value="1"/>
</dbReference>
<proteinExistence type="predicted"/>
<dbReference type="InterPro" id="IPR026893">
    <property type="entry name" value="Tyr/Ser_Pase_IphP-type"/>
</dbReference>
<name>A0A9D4TUB4_CHLVU</name>
<dbReference type="Gene3D" id="3.90.190.10">
    <property type="entry name" value="Protein tyrosine phosphatase superfamily"/>
    <property type="match status" value="1"/>
</dbReference>
<evidence type="ECO:0000259" key="2">
    <source>
        <dbReference type="PROSITE" id="PS50056"/>
    </source>
</evidence>
<dbReference type="PANTHER" id="PTHR31126:SF10">
    <property type="entry name" value="PROTEIN PHOSPHATASE, PUTATIVE (AFU_ORTHOLOGUE AFUA_6G06650)-RELATED"/>
    <property type="match status" value="1"/>
</dbReference>
<protein>
    <recommendedName>
        <fullName evidence="2">Tyrosine specific protein phosphatases domain-containing protein</fullName>
    </recommendedName>
</protein>
<feature type="compositionally biased region" description="Low complexity" evidence="1">
    <location>
        <begin position="30"/>
        <end position="48"/>
    </location>
</feature>
<feature type="domain" description="Tyrosine specific protein phosphatases" evidence="2">
    <location>
        <begin position="277"/>
        <end position="326"/>
    </location>
</feature>
<dbReference type="Pfam" id="PF13350">
    <property type="entry name" value="Y_phosphatase3"/>
    <property type="match status" value="1"/>
</dbReference>
<feature type="region of interest" description="Disordered" evidence="1">
    <location>
        <begin position="144"/>
        <end position="173"/>
    </location>
</feature>
<evidence type="ECO:0000256" key="1">
    <source>
        <dbReference type="SAM" id="MobiDB-lite"/>
    </source>
</evidence>
<reference evidence="3" key="1">
    <citation type="journal article" date="2019" name="Plant J.">
        <title>Chlorella vulgaris genome assembly and annotation reveals the molecular basis for metabolic acclimation to high light conditions.</title>
        <authorList>
            <person name="Cecchin M."/>
            <person name="Marcolungo L."/>
            <person name="Rossato M."/>
            <person name="Girolomoni L."/>
            <person name="Cosentino E."/>
            <person name="Cuine S."/>
            <person name="Li-Beisson Y."/>
            <person name="Delledonne M."/>
            <person name="Ballottari M."/>
        </authorList>
    </citation>
    <scope>NUCLEOTIDE SEQUENCE</scope>
    <source>
        <strain evidence="3">211/11P</strain>
    </source>
</reference>
<reference evidence="3" key="2">
    <citation type="submission" date="2020-11" db="EMBL/GenBank/DDBJ databases">
        <authorList>
            <person name="Cecchin M."/>
            <person name="Marcolungo L."/>
            <person name="Rossato M."/>
            <person name="Girolomoni L."/>
            <person name="Cosentino E."/>
            <person name="Cuine S."/>
            <person name="Li-Beisson Y."/>
            <person name="Delledonne M."/>
            <person name="Ballottari M."/>
        </authorList>
    </citation>
    <scope>NUCLEOTIDE SEQUENCE</scope>
    <source>
        <strain evidence="3">211/11P</strain>
        <tissue evidence="3">Whole cell</tissue>
    </source>
</reference>
<sequence length="397" mass="42151">MQAANGSSAAAADGACGPAKAPPPAPLVPDPLAGPVGPAPQAAPADPVATPDLKDLPACFKVLRGVNFRDLQTVSPGCIQLGRVYRSSQVVSASQLESLNIKAVLDLRQPPVQCKTSMANLRLAIKDRLANCWGWLSAQVGGGHHEHTGAGARPSGGEGSTGSSSSSSKCGEVPPAVPCFRCTEECCEHYGVPARVFHVDMLPTQVSLRILWELPSSLQARVLWAAARRKHPEPIVAGAVADPNILGYLKLYTILLDRAHRPMGDALRIFADPANYPLLVHCIHGKDRTGLVCMLLLLLCGVDRQAVVKDYALSEGLLLEGREQRRLLGLPEHLTTNQIIASAAAVMESTIDHVEKLYGSAHNYCKHVGLSETEIGSIVRNLTGPEPLNTNAASEKL</sequence>
<feature type="region of interest" description="Disordered" evidence="1">
    <location>
        <begin position="1"/>
        <end position="48"/>
    </location>
</feature>
<keyword evidence="4" id="KW-1185">Reference proteome</keyword>
<dbReference type="PROSITE" id="PS50056">
    <property type="entry name" value="TYR_PHOSPHATASE_2"/>
    <property type="match status" value="1"/>
</dbReference>
<feature type="compositionally biased region" description="Low complexity" evidence="1">
    <location>
        <begin position="1"/>
        <end position="19"/>
    </location>
</feature>
<dbReference type="AlphaFoldDB" id="A0A9D4TUB4"/>